<reference evidence="1 2" key="1">
    <citation type="submission" date="2019-12" db="EMBL/GenBank/DDBJ databases">
        <title>Deinococcus sp. HMF7620 Genome sequencing and assembly.</title>
        <authorList>
            <person name="Kang H."/>
            <person name="Kim H."/>
            <person name="Joh K."/>
        </authorList>
    </citation>
    <scope>NUCLEOTIDE SEQUENCE [LARGE SCALE GENOMIC DNA]</scope>
    <source>
        <strain evidence="1 2">HMF7620</strain>
    </source>
</reference>
<accession>A0A7C9HYV5</accession>
<evidence type="ECO:0000313" key="2">
    <source>
        <dbReference type="Proteomes" id="UP000483286"/>
    </source>
</evidence>
<evidence type="ECO:0000313" key="1">
    <source>
        <dbReference type="EMBL" id="MVN87530.1"/>
    </source>
</evidence>
<dbReference type="EMBL" id="WQLB01000015">
    <property type="protein sequence ID" value="MVN87530.1"/>
    <property type="molecule type" value="Genomic_DNA"/>
</dbReference>
<sequence length="134" mass="14239">MSESALSVSTAPAFVLVTPHTTYLAHCATEGLAERAAAVLNTHYGPGSVLVQPATGQERDAQGCALELLSRDQDTELVVAAQATLDVHAAVFVRNVHTLRGLVWDGLRLIQGIPVASTLCAEKTLALMEQYLPF</sequence>
<proteinExistence type="predicted"/>
<comment type="caution">
    <text evidence="1">The sequence shown here is derived from an EMBL/GenBank/DDBJ whole genome shotgun (WGS) entry which is preliminary data.</text>
</comment>
<dbReference type="AlphaFoldDB" id="A0A7C9HYV5"/>
<dbReference type="RefSeq" id="WP_157459585.1">
    <property type="nucleotide sequence ID" value="NZ_WQLB01000015.1"/>
</dbReference>
<dbReference type="Proteomes" id="UP000483286">
    <property type="component" value="Unassembled WGS sequence"/>
</dbReference>
<keyword evidence="2" id="KW-1185">Reference proteome</keyword>
<name>A0A7C9HYV5_9DEIO</name>
<gene>
    <name evidence="1" type="ORF">GO986_12215</name>
</gene>
<organism evidence="1 2">
    <name type="scientific">Deinococcus arboris</name>
    <dbReference type="NCBI Taxonomy" id="2682977"/>
    <lineage>
        <taxon>Bacteria</taxon>
        <taxon>Thermotogati</taxon>
        <taxon>Deinococcota</taxon>
        <taxon>Deinococci</taxon>
        <taxon>Deinococcales</taxon>
        <taxon>Deinococcaceae</taxon>
        <taxon>Deinococcus</taxon>
    </lineage>
</organism>
<protein>
    <submittedName>
        <fullName evidence="1">Uncharacterized protein</fullName>
    </submittedName>
</protein>